<reference evidence="1 2" key="1">
    <citation type="submission" date="2018-09" db="EMBL/GenBank/DDBJ databases">
        <title>Genomic investigation of the strawberry pathogen Phytophthora fragariae indicates pathogenicity is determined by transcriptional variation in three key races.</title>
        <authorList>
            <person name="Adams T.M."/>
            <person name="Armitage A.D."/>
            <person name="Sobczyk M.K."/>
            <person name="Bates H.J."/>
            <person name="Dunwell J.M."/>
            <person name="Nellist C.F."/>
            <person name="Harrison R.J."/>
        </authorList>
    </citation>
    <scope>NUCLEOTIDE SEQUENCE [LARGE SCALE GENOMIC DNA]</scope>
    <source>
        <strain evidence="1 2">SCRP249</strain>
    </source>
</reference>
<name>A0A6A3HLI9_9STRA</name>
<sequence length="87" mass="9785">MLNGIENVLSAYTAAVKRYMYMAGKRRDILNVPEGTAIQDHRSSFLLHAANSIFSEVVTEELCRKCIHHTFSFVTDAILLKDMPVGK</sequence>
<dbReference type="Proteomes" id="UP000429607">
    <property type="component" value="Unassembled WGS sequence"/>
</dbReference>
<gene>
    <name evidence="1" type="ORF">PR001_g27570</name>
</gene>
<dbReference type="EMBL" id="QXFV01004515">
    <property type="protein sequence ID" value="KAE8969203.1"/>
    <property type="molecule type" value="Genomic_DNA"/>
</dbReference>
<organism evidence="1 2">
    <name type="scientific">Phytophthora rubi</name>
    <dbReference type="NCBI Taxonomy" id="129364"/>
    <lineage>
        <taxon>Eukaryota</taxon>
        <taxon>Sar</taxon>
        <taxon>Stramenopiles</taxon>
        <taxon>Oomycota</taxon>
        <taxon>Peronosporomycetes</taxon>
        <taxon>Peronosporales</taxon>
        <taxon>Peronosporaceae</taxon>
        <taxon>Phytophthora</taxon>
    </lineage>
</organism>
<evidence type="ECO:0000313" key="1">
    <source>
        <dbReference type="EMBL" id="KAE8969203.1"/>
    </source>
</evidence>
<evidence type="ECO:0000313" key="2">
    <source>
        <dbReference type="Proteomes" id="UP000429607"/>
    </source>
</evidence>
<accession>A0A6A3HLI9</accession>
<protein>
    <submittedName>
        <fullName evidence="1">Uncharacterized protein</fullName>
    </submittedName>
</protein>
<proteinExistence type="predicted"/>
<dbReference type="AlphaFoldDB" id="A0A6A3HLI9"/>
<comment type="caution">
    <text evidence="1">The sequence shown here is derived from an EMBL/GenBank/DDBJ whole genome shotgun (WGS) entry which is preliminary data.</text>
</comment>